<keyword evidence="3" id="KW-0378">Hydrolase</keyword>
<evidence type="ECO:0000313" key="3">
    <source>
        <dbReference type="EMBL" id="ASV76695.1"/>
    </source>
</evidence>
<dbReference type="Pfam" id="PF13519">
    <property type="entry name" value="VWA_2"/>
    <property type="match status" value="1"/>
</dbReference>
<dbReference type="KEGG" id="ttf:THTE_4094"/>
<organism evidence="3 4">
    <name type="scientific">Thermogutta terrifontis</name>
    <dbReference type="NCBI Taxonomy" id="1331910"/>
    <lineage>
        <taxon>Bacteria</taxon>
        <taxon>Pseudomonadati</taxon>
        <taxon>Planctomycetota</taxon>
        <taxon>Planctomycetia</taxon>
        <taxon>Pirellulales</taxon>
        <taxon>Thermoguttaceae</taxon>
        <taxon>Thermogutta</taxon>
    </lineage>
</organism>
<dbReference type="InterPro" id="IPR002035">
    <property type="entry name" value="VWF_A"/>
</dbReference>
<dbReference type="Gene3D" id="3.40.50.410">
    <property type="entry name" value="von Willebrand factor, type A domain"/>
    <property type="match status" value="1"/>
</dbReference>
<dbReference type="GO" id="GO:0008810">
    <property type="term" value="F:cellulase activity"/>
    <property type="evidence" value="ECO:0007669"/>
    <property type="project" value="UniProtKB-EC"/>
</dbReference>
<dbReference type="EMBL" id="CP018477">
    <property type="protein sequence ID" value="ASV76695.1"/>
    <property type="molecule type" value="Genomic_DNA"/>
</dbReference>
<sequence>MTAVMLAVILALMALAVDLGYVVLVRAQLQAAADSAALAGASQIAHGFETVFQTADRYARFHTSGGQPLRLLRQDVELGIWDATSRTFTPTNSAPNAVRVRVRRDALTGNPAPLFFARALGRQAVDLSAEAIAMANPRDIAFVVDLSGSMNDDTEPAWATDVVNSTFGSTGYGSIGTELMQHVFDDFGFGRFPGQLEHIGQPWGVPQTDLAYAELTKDNGPLTRPNVPPRYRINPTDDELTRKFKAYSAIIDYQIARVMPNARPAPDSSRFYSYWEKYLDYIIKPVQVTRGSSPGNDGGDGGGRNGRGRGGDRPPPIDRGDVRDRGQRDGANNRGREGNGGTSRENRNNGSNQGAENSRGRGTDREGSGGSPGRGGGSGNRGGNSGGNNGGGGGGSPGSPGGGPIGNQFPSKFLDQAYAALDITMPTLGPFMPPQSGALFLLAQSGRGNRDFGPNGPEQSSTGATSSGGPGLWRSTPVGSSATTSGGGNTGGNRSNSGSVWLPPNQSADRITGMNNPNRSTFPSASSRLPERYLNKIGYLTYVQFMMDYGRDLKPDGANFVPLSRHSPYCPYHLEDTDGGTFRFPPREQPTHAARRALIAAIQVVKERNQGIPDPSQRDWVSIITYDSLSGGGPVIAQPLTGDYDEAMAVCTRLQACGDKGASTATEAGLLAARNLLKPRTEGGTGRRDTNKVVILLTDGVPNLYVSSPAEIRGFISQNPSPEYYGGSAYPYDAALMQAARMQLDHWSVFPVGVGLGTDYNFMDRLARLGGTANDDGQSPRGSGNPAEYESRLREIFERIIESPKVRLVK</sequence>
<dbReference type="CDD" id="cd00198">
    <property type="entry name" value="vWFA"/>
    <property type="match status" value="1"/>
</dbReference>
<evidence type="ECO:0000259" key="2">
    <source>
        <dbReference type="PROSITE" id="PS50234"/>
    </source>
</evidence>
<feature type="region of interest" description="Disordered" evidence="1">
    <location>
        <begin position="445"/>
        <end position="525"/>
    </location>
</feature>
<proteinExistence type="predicted"/>
<dbReference type="AlphaFoldDB" id="A0A286RL45"/>
<dbReference type="Proteomes" id="UP000215086">
    <property type="component" value="Chromosome"/>
</dbReference>
<dbReference type="InterPro" id="IPR036465">
    <property type="entry name" value="vWFA_dom_sf"/>
</dbReference>
<feature type="compositionally biased region" description="Gly residues" evidence="1">
    <location>
        <begin position="296"/>
        <end position="305"/>
    </location>
</feature>
<feature type="region of interest" description="Disordered" evidence="1">
    <location>
        <begin position="288"/>
        <end position="410"/>
    </location>
</feature>
<name>A0A286RL45_9BACT</name>
<keyword evidence="4" id="KW-1185">Reference proteome</keyword>
<accession>A0A286RL45</accession>
<evidence type="ECO:0000313" key="4">
    <source>
        <dbReference type="Proteomes" id="UP000215086"/>
    </source>
</evidence>
<dbReference type="InterPro" id="IPR018705">
    <property type="entry name" value="DUF2134_membrane"/>
</dbReference>
<dbReference type="PROSITE" id="PS50234">
    <property type="entry name" value="VWFA"/>
    <property type="match status" value="1"/>
</dbReference>
<dbReference type="EC" id="3.2.1.4" evidence="3"/>
<gene>
    <name evidence="3" type="ORF">THTE_4094</name>
</gene>
<feature type="compositionally biased region" description="Polar residues" evidence="1">
    <location>
        <begin position="504"/>
        <end position="525"/>
    </location>
</feature>
<protein>
    <submittedName>
        <fullName evidence="3">Endoglucanase</fullName>
        <ecNumber evidence="3">3.2.1.4</ecNumber>
    </submittedName>
</protein>
<keyword evidence="3" id="KW-0326">Glycosidase</keyword>
<feature type="compositionally biased region" description="Basic and acidic residues" evidence="1">
    <location>
        <begin position="358"/>
        <end position="367"/>
    </location>
</feature>
<evidence type="ECO:0000256" key="1">
    <source>
        <dbReference type="SAM" id="MobiDB-lite"/>
    </source>
</evidence>
<feature type="domain" description="VWFA" evidence="2">
    <location>
        <begin position="621"/>
        <end position="800"/>
    </location>
</feature>
<feature type="compositionally biased region" description="Basic and acidic residues" evidence="1">
    <location>
        <begin position="309"/>
        <end position="328"/>
    </location>
</feature>
<dbReference type="SUPFAM" id="SSF53300">
    <property type="entry name" value="vWA-like"/>
    <property type="match status" value="1"/>
</dbReference>
<dbReference type="Pfam" id="PF09977">
    <property type="entry name" value="Tad_C"/>
    <property type="match status" value="1"/>
</dbReference>
<feature type="compositionally biased region" description="Gly residues" evidence="1">
    <location>
        <begin position="368"/>
        <end position="405"/>
    </location>
</feature>
<reference evidence="3 4" key="1">
    <citation type="journal article" name="Front. Microbiol.">
        <title>Sugar Metabolism of the First Thermophilic Planctomycete Thermogutta terrifontis: Comparative Genomic and Transcriptomic Approaches.</title>
        <authorList>
            <person name="Elcheninov A.G."/>
            <person name="Menzel P."/>
            <person name="Gudbergsdottir S.R."/>
            <person name="Slesarev A.I."/>
            <person name="Kadnikov V.V."/>
            <person name="Krogh A."/>
            <person name="Bonch-Osmolovskaya E.A."/>
            <person name="Peng X."/>
            <person name="Kublanov I.V."/>
        </authorList>
    </citation>
    <scope>NUCLEOTIDE SEQUENCE [LARGE SCALE GENOMIC DNA]</scope>
    <source>
        <strain evidence="3 4">R1</strain>
    </source>
</reference>